<sequence>MPAAASGSLFSKPLPLVAGLVGAVAMTVLAYYTARADLDFDAPLGADHAVAAMESGALAGAALMPLATQALADRPVDGRAYRVMAVATADQGNIEGYRALINAAVRWAPRDRLTRVYLFEDALAQGSAPLAVEHLDALLRDVPQIAAEAARQIAPLMSLPVMQDAMRQRLTSKPNWGPAFVAELAKQPTLRSVARSYWLDSVAHTDSDALLYDPGFERGPVDGAFGWRLPSMPGADAGFSTEQPLAGKQSVAMDFLGRSVTVNGPYQDLSLSPGRYQVSLLTRDETGAERPFAWTVSCTAGGPRELARLEVGGPLRRGLQRAVLNFTVPAGCVGQRLAFRDGGRNLVERQYSGRLTVDIADFRRL</sequence>
<gene>
    <name evidence="1" type="ORF">V3390_00630</name>
</gene>
<accession>A0ABU7UVY7</accession>
<comment type="caution">
    <text evidence="1">The sequence shown here is derived from an EMBL/GenBank/DDBJ whole genome shotgun (WGS) entry which is preliminary data.</text>
</comment>
<dbReference type="EMBL" id="JAZHBO010000001">
    <property type="protein sequence ID" value="MEF2154750.1"/>
    <property type="molecule type" value="Genomic_DNA"/>
</dbReference>
<dbReference type="RefSeq" id="WP_331702909.1">
    <property type="nucleotide sequence ID" value="NZ_JAZHBO010000001.1"/>
</dbReference>
<reference evidence="1 2" key="1">
    <citation type="submission" date="2024-01" db="EMBL/GenBank/DDBJ databases">
        <title>Novel species of the genus Luteimonas isolated from rivers.</title>
        <authorList>
            <person name="Lu H."/>
        </authorList>
    </citation>
    <scope>NUCLEOTIDE SEQUENCE [LARGE SCALE GENOMIC DNA]</scope>
    <source>
        <strain evidence="1 2">FXH3W</strain>
    </source>
</reference>
<keyword evidence="2" id="KW-1185">Reference proteome</keyword>
<evidence type="ECO:0000313" key="2">
    <source>
        <dbReference type="Proteomes" id="UP001356170"/>
    </source>
</evidence>
<dbReference type="Gene3D" id="2.60.120.260">
    <property type="entry name" value="Galactose-binding domain-like"/>
    <property type="match status" value="1"/>
</dbReference>
<name>A0ABU7UVY7_9GAMM</name>
<protein>
    <submittedName>
        <fullName evidence="1">Uncharacterized protein</fullName>
    </submittedName>
</protein>
<organism evidence="1 2">
    <name type="scientific">Aquilutibacter rugosus</name>
    <dbReference type="NCBI Taxonomy" id="3115820"/>
    <lineage>
        <taxon>Bacteria</taxon>
        <taxon>Pseudomonadati</taxon>
        <taxon>Pseudomonadota</taxon>
        <taxon>Gammaproteobacteria</taxon>
        <taxon>Lysobacterales</taxon>
        <taxon>Lysobacteraceae</taxon>
        <taxon>Aquilutibacter</taxon>
    </lineage>
</organism>
<proteinExistence type="predicted"/>
<evidence type="ECO:0000313" key="1">
    <source>
        <dbReference type="EMBL" id="MEF2154750.1"/>
    </source>
</evidence>
<dbReference type="Proteomes" id="UP001356170">
    <property type="component" value="Unassembled WGS sequence"/>
</dbReference>